<sequence>MKIKSSVKFKTQGLAALIGLTVTLGLAGCGGAATETKPDVIDPQQPVSDWKMVWNDEFDTSTINTQNWTHEVNCDGGGNQEKQCYTDSAENSYIQDGMLNIVALPAAEGAALPYTSARMMTRYKADFKYGRMEMRAKAPSGQGSWPAFWMMPTDEEYGEWPRSGEIDIFESVNLGVAREDGSAENHVYGTLHYGKSWPNNSQSGQAYSLASGANPADDFHTYAIEWQEGEIRWYMDDHLYATQRQSKIRYNSKDEAVGLSHRGWFTEYYDQLSGELKTYWSKAPYDKEFYLILNFAVGGSWPENVNDLGVDATVFGADNKFEIDYVRVFQCQQNIDTGKGCETVRPGYDSLEDGLIEGKAPVPLPPSDGVAKNLDIFNGTLNANWIAWDCCGGTSPAIIADADKGDAVQFNINDNNGTVLGFSTRGEHFGDDFSGESSPFDASPLVDLNGTLSFEMKVVTPPSSATTWLLKVEAGDGGPNTGDVALNTSNEGADPVVGQWQTYTFPLSVLQDAGLDLSAIDVVMIFPAWQTGEGAEYLITNITIEGDVAGAPELVVFTDDENPSWPMWDCCGGSMPTVELDDDAHGNVAEFSIGGEPTVMGFISRADNTDSPAPFDASAILSNGVIQFEMKVTAMPGDAAWMFKVEADNNATFAELTLTDSVEGVSPALDQWQTYTFNLSALANAGLDVSAIDVLMVFPAWGAGEGAIYRLDNVKIYDPTATAVNNDVLFADAPATGWSMWDCCGGTTPTLENDDTAHGVTAEYVIGSQPTVVGLDAEDGVFVDASGILANGVVKFDVKVVTPPNDAASVWMFKIESNKADTFAELPLTGSTEGKAPTTGEWQTYTFPLQTLFDAGLDISQIDVLMIFPAWGTGEGAVFRLDNVMITAL</sequence>
<dbReference type="Gene3D" id="2.60.120.430">
    <property type="entry name" value="Galactose-binding lectin"/>
    <property type="match status" value="3"/>
</dbReference>
<feature type="chain" id="PRO_5022856105" evidence="2">
    <location>
        <begin position="28"/>
        <end position="889"/>
    </location>
</feature>
<dbReference type="InterPro" id="IPR050546">
    <property type="entry name" value="Glycosyl_Hydrlase_16"/>
</dbReference>
<dbReference type="PROSITE" id="PS51257">
    <property type="entry name" value="PROKAR_LIPOPROTEIN"/>
    <property type="match status" value="1"/>
</dbReference>
<dbReference type="PANTHER" id="PTHR10963">
    <property type="entry name" value="GLYCOSYL HYDROLASE-RELATED"/>
    <property type="match status" value="1"/>
</dbReference>
<dbReference type="OrthoDB" id="9809583at2"/>
<feature type="signal peptide" evidence="2">
    <location>
        <begin position="1"/>
        <end position="27"/>
    </location>
</feature>
<name>A0A5C6QEH7_9GAMM</name>
<evidence type="ECO:0000313" key="7">
    <source>
        <dbReference type="Proteomes" id="UP000321917"/>
    </source>
</evidence>
<feature type="domain" description="GH16" evidence="3">
    <location>
        <begin position="48"/>
        <end position="334"/>
    </location>
</feature>
<dbReference type="CDD" id="cd08023">
    <property type="entry name" value="GH16_laminarinase_like"/>
    <property type="match status" value="1"/>
</dbReference>
<dbReference type="RefSeq" id="WP_146799709.1">
    <property type="nucleotide sequence ID" value="NZ_VOLP01000014.1"/>
</dbReference>
<gene>
    <name evidence="4" type="ORF">ESZ26_11765</name>
    <name evidence="5" type="ORF">ESZ27_09000</name>
</gene>
<keyword evidence="2" id="KW-0732">Signal</keyword>
<evidence type="ECO:0000313" key="6">
    <source>
        <dbReference type="Proteomes" id="UP000321525"/>
    </source>
</evidence>
<dbReference type="SUPFAM" id="SSF49899">
    <property type="entry name" value="Concanavalin A-like lectins/glucanases"/>
    <property type="match status" value="1"/>
</dbReference>
<dbReference type="Proteomes" id="UP000321917">
    <property type="component" value="Unassembled WGS sequence"/>
</dbReference>
<dbReference type="Gene3D" id="2.60.120.200">
    <property type="match status" value="1"/>
</dbReference>
<dbReference type="InterPro" id="IPR013320">
    <property type="entry name" value="ConA-like_dom_sf"/>
</dbReference>
<dbReference type="GO" id="GO:0004553">
    <property type="term" value="F:hydrolase activity, hydrolyzing O-glycosyl compounds"/>
    <property type="evidence" value="ECO:0007669"/>
    <property type="project" value="InterPro"/>
</dbReference>
<dbReference type="Proteomes" id="UP000321525">
    <property type="component" value="Unassembled WGS sequence"/>
</dbReference>
<evidence type="ECO:0000256" key="1">
    <source>
        <dbReference type="ARBA" id="ARBA00006865"/>
    </source>
</evidence>
<keyword evidence="6" id="KW-1185">Reference proteome</keyword>
<evidence type="ECO:0000313" key="5">
    <source>
        <dbReference type="EMBL" id="TWX67414.1"/>
    </source>
</evidence>
<comment type="caution">
    <text evidence="5">The sequence shown here is derived from an EMBL/GenBank/DDBJ whole genome shotgun (WGS) entry which is preliminary data.</text>
</comment>
<dbReference type="EMBL" id="VOLQ01000014">
    <property type="protein sequence ID" value="TWX67414.1"/>
    <property type="molecule type" value="Genomic_DNA"/>
</dbReference>
<proteinExistence type="inferred from homology"/>
<evidence type="ECO:0000313" key="4">
    <source>
        <dbReference type="EMBL" id="TWX58362.1"/>
    </source>
</evidence>
<accession>A0A5C6QEH7</accession>
<dbReference type="PANTHER" id="PTHR10963:SF55">
    <property type="entry name" value="GLYCOSIDE HYDROLASE FAMILY 16 PROTEIN"/>
    <property type="match status" value="1"/>
</dbReference>
<keyword evidence="5" id="KW-0378">Hydrolase</keyword>
<dbReference type="EMBL" id="VOLR01000015">
    <property type="protein sequence ID" value="TWX58362.1"/>
    <property type="molecule type" value="Genomic_DNA"/>
</dbReference>
<reference evidence="5 7" key="1">
    <citation type="submission" date="2019-07" db="EMBL/GenBank/DDBJ databases">
        <title>Genomes of sea-ice associated Colwellia species.</title>
        <authorList>
            <person name="Bowman J.P."/>
        </authorList>
    </citation>
    <scope>NUCLEOTIDE SEQUENCE [LARGE SCALE GENOMIC DNA]</scope>
    <source>
        <strain evidence="4 6">ACAM 607</strain>
        <strain evidence="5 7">IC036</strain>
    </source>
</reference>
<dbReference type="AlphaFoldDB" id="A0A5C6QEH7"/>
<organism evidence="5 7">
    <name type="scientific">Colwellia hornerae</name>
    <dbReference type="NCBI Taxonomy" id="89402"/>
    <lineage>
        <taxon>Bacteria</taxon>
        <taxon>Pseudomonadati</taxon>
        <taxon>Pseudomonadota</taxon>
        <taxon>Gammaproteobacteria</taxon>
        <taxon>Alteromonadales</taxon>
        <taxon>Colwelliaceae</taxon>
        <taxon>Colwellia</taxon>
    </lineage>
</organism>
<dbReference type="SUPFAM" id="SSF49785">
    <property type="entry name" value="Galactose-binding domain-like"/>
    <property type="match status" value="3"/>
</dbReference>
<comment type="similarity">
    <text evidence="1">Belongs to the glycosyl hydrolase 16 family.</text>
</comment>
<dbReference type="InterPro" id="IPR000757">
    <property type="entry name" value="Beta-glucanase-like"/>
</dbReference>
<dbReference type="PROSITE" id="PS51762">
    <property type="entry name" value="GH16_2"/>
    <property type="match status" value="1"/>
</dbReference>
<protein>
    <submittedName>
        <fullName evidence="5">Glycoside hydrolase family 16 protein</fullName>
    </submittedName>
</protein>
<dbReference type="InterPro" id="IPR008979">
    <property type="entry name" value="Galactose-bd-like_sf"/>
</dbReference>
<dbReference type="GO" id="GO:0005975">
    <property type="term" value="P:carbohydrate metabolic process"/>
    <property type="evidence" value="ECO:0007669"/>
    <property type="project" value="InterPro"/>
</dbReference>
<dbReference type="Pfam" id="PF00722">
    <property type="entry name" value="Glyco_hydro_16"/>
    <property type="match status" value="1"/>
</dbReference>
<evidence type="ECO:0000256" key="2">
    <source>
        <dbReference type="SAM" id="SignalP"/>
    </source>
</evidence>
<evidence type="ECO:0000259" key="3">
    <source>
        <dbReference type="PROSITE" id="PS51762"/>
    </source>
</evidence>